<keyword evidence="2" id="KW-1185">Reference proteome</keyword>
<dbReference type="Gene3D" id="3.40.630.30">
    <property type="match status" value="1"/>
</dbReference>
<dbReference type="PANTHER" id="PTHR42791:SF17">
    <property type="entry name" value="ACETYLTRANSFERASE, GNAT FAMILY FAMILY (AFU_ORTHOLOGUE AFUA_8G05690)"/>
    <property type="match status" value="1"/>
</dbReference>
<dbReference type="InterPro" id="IPR016181">
    <property type="entry name" value="Acyl_CoA_acyltransferase"/>
</dbReference>
<accession>A0A3D8Q5V8</accession>
<dbReference type="STRING" id="1849047.A0A3D8Q5V8"/>
<evidence type="ECO:0008006" key="3">
    <source>
        <dbReference type="Google" id="ProtNLM"/>
    </source>
</evidence>
<dbReference type="SUPFAM" id="SSF55729">
    <property type="entry name" value="Acyl-CoA N-acyltransferases (Nat)"/>
    <property type="match status" value="1"/>
</dbReference>
<organism evidence="1 2">
    <name type="scientific">Coleophoma cylindrospora</name>
    <dbReference type="NCBI Taxonomy" id="1849047"/>
    <lineage>
        <taxon>Eukaryota</taxon>
        <taxon>Fungi</taxon>
        <taxon>Dikarya</taxon>
        <taxon>Ascomycota</taxon>
        <taxon>Pezizomycotina</taxon>
        <taxon>Leotiomycetes</taxon>
        <taxon>Helotiales</taxon>
        <taxon>Dermateaceae</taxon>
        <taxon>Coleophoma</taxon>
    </lineage>
</organism>
<reference evidence="1 2" key="1">
    <citation type="journal article" date="2018" name="IMA Fungus">
        <title>IMA Genome-F 9: Draft genome sequence of Annulohypoxylon stygium, Aspergillus mulundensis, Berkeleyomyces basicola (syn. Thielaviopsis basicola), Ceratocystis smalleyi, two Cercospora beticola strains, Coleophoma cylindrospora, Fusarium fracticaudum, Phialophora cf. hyalina, and Morchella septimelata.</title>
        <authorList>
            <person name="Wingfield B.D."/>
            <person name="Bills G.F."/>
            <person name="Dong Y."/>
            <person name="Huang W."/>
            <person name="Nel W.J."/>
            <person name="Swalarsk-Parry B.S."/>
            <person name="Vaghefi N."/>
            <person name="Wilken P.M."/>
            <person name="An Z."/>
            <person name="de Beer Z.W."/>
            <person name="De Vos L."/>
            <person name="Chen L."/>
            <person name="Duong T.A."/>
            <person name="Gao Y."/>
            <person name="Hammerbacher A."/>
            <person name="Kikkert J.R."/>
            <person name="Li Y."/>
            <person name="Li H."/>
            <person name="Li K."/>
            <person name="Li Q."/>
            <person name="Liu X."/>
            <person name="Ma X."/>
            <person name="Naidoo K."/>
            <person name="Pethybridge S.J."/>
            <person name="Sun J."/>
            <person name="Steenkamp E.T."/>
            <person name="van der Nest M.A."/>
            <person name="van Wyk S."/>
            <person name="Wingfield M.J."/>
            <person name="Xiong C."/>
            <person name="Yue Q."/>
            <person name="Zhang X."/>
        </authorList>
    </citation>
    <scope>NUCLEOTIDE SEQUENCE [LARGE SCALE GENOMIC DNA]</scope>
    <source>
        <strain evidence="1 2">BP6252</strain>
    </source>
</reference>
<evidence type="ECO:0000313" key="2">
    <source>
        <dbReference type="Proteomes" id="UP000256645"/>
    </source>
</evidence>
<dbReference type="PANTHER" id="PTHR42791">
    <property type="entry name" value="GNAT FAMILY ACETYLTRANSFERASE"/>
    <property type="match status" value="1"/>
</dbReference>
<proteinExistence type="predicted"/>
<dbReference type="Proteomes" id="UP000256645">
    <property type="component" value="Unassembled WGS sequence"/>
</dbReference>
<comment type="caution">
    <text evidence="1">The sequence shown here is derived from an EMBL/GenBank/DDBJ whole genome shotgun (WGS) entry which is preliminary data.</text>
</comment>
<dbReference type="EMBL" id="PDLM01000025">
    <property type="protein sequence ID" value="RDW57028.1"/>
    <property type="molecule type" value="Genomic_DNA"/>
</dbReference>
<name>A0A3D8Q5V8_9HELO</name>
<dbReference type="InterPro" id="IPR052523">
    <property type="entry name" value="Trichothecene_AcTrans"/>
</dbReference>
<protein>
    <recommendedName>
        <fullName evidence="3">N-acetyltransferase domain-containing protein</fullName>
    </recommendedName>
</protein>
<dbReference type="OrthoDB" id="196847at2759"/>
<evidence type="ECO:0000313" key="1">
    <source>
        <dbReference type="EMBL" id="RDW57028.1"/>
    </source>
</evidence>
<dbReference type="AlphaFoldDB" id="A0A3D8Q5V8"/>
<gene>
    <name evidence="1" type="ORF">BP6252_13900</name>
</gene>
<sequence length="244" mass="28001">MPLHIQPALPSDASTLTQIFFSAFHPEDPFESLIYPYGATPKAMEHEYKGIAKNFEDPNVYYLKVVDSEIEVKAPDNKGSEIIAWARWKIWREERPQEEWDVSWQLEQPDLSKAKDGVIDDVDVRVEQVFYDKLLEMRRKYIRDMSSLCTRPTQQRRGAASMLLKWGMNLADREGLDIFAQASPMILSSGGASSFGFEALEAWYLDANMLGRDKPERNRWPLRKMLMRRCPSSESSGGAETKDG</sequence>